<dbReference type="RefSeq" id="WP_090506171.1">
    <property type="nucleotide sequence ID" value="NZ_FNWL01000001.1"/>
</dbReference>
<gene>
    <name evidence="1" type="ORF">SAMN04487967_1294</name>
</gene>
<dbReference type="AlphaFoldDB" id="A0A1H6FQX7"/>
<dbReference type="Proteomes" id="UP000199112">
    <property type="component" value="Unassembled WGS sequence"/>
</dbReference>
<evidence type="ECO:0000313" key="2">
    <source>
        <dbReference type="Proteomes" id="UP000199112"/>
    </source>
</evidence>
<dbReference type="InterPro" id="IPR043899">
    <property type="entry name" value="DUF5789"/>
</dbReference>
<keyword evidence="2" id="KW-1185">Reference proteome</keyword>
<dbReference type="Pfam" id="PF19102">
    <property type="entry name" value="DUF5789"/>
    <property type="match status" value="1"/>
</dbReference>
<sequence length="95" mass="10158">MVPTNAGEFAADYDYPVTTEELIEEQGDRTIELPNGSETVGDVLARLESETFETADDVRLALSCGVSNKAVGRIGYSDRDPTPVGSPYAPDAVSF</sequence>
<proteinExistence type="predicted"/>
<reference evidence="2" key="1">
    <citation type="submission" date="2016-10" db="EMBL/GenBank/DDBJ databases">
        <authorList>
            <person name="Varghese N."/>
            <person name="Submissions S."/>
        </authorList>
    </citation>
    <scope>NUCLEOTIDE SEQUENCE [LARGE SCALE GENOMIC DNA]</scope>
    <source>
        <strain evidence="2">CGMCC 1.8981</strain>
    </source>
</reference>
<name>A0A1H6FQX7_9EURY</name>
<dbReference type="EMBL" id="FNWL01000001">
    <property type="protein sequence ID" value="SEH13319.1"/>
    <property type="molecule type" value="Genomic_DNA"/>
</dbReference>
<evidence type="ECO:0008006" key="3">
    <source>
        <dbReference type="Google" id="ProtNLM"/>
    </source>
</evidence>
<evidence type="ECO:0000313" key="1">
    <source>
        <dbReference type="EMBL" id="SEH13319.1"/>
    </source>
</evidence>
<organism evidence="1 2">
    <name type="scientific">Natronorubrum sediminis</name>
    <dbReference type="NCBI Taxonomy" id="640943"/>
    <lineage>
        <taxon>Archaea</taxon>
        <taxon>Methanobacteriati</taxon>
        <taxon>Methanobacteriota</taxon>
        <taxon>Stenosarchaea group</taxon>
        <taxon>Halobacteria</taxon>
        <taxon>Halobacteriales</taxon>
        <taxon>Natrialbaceae</taxon>
        <taxon>Natronorubrum</taxon>
    </lineage>
</organism>
<dbReference type="OrthoDB" id="166188at2157"/>
<protein>
    <recommendedName>
        <fullName evidence="3">DUF2795 domain-containing protein</fullName>
    </recommendedName>
</protein>
<accession>A0A1H6FQX7</accession>